<protein>
    <submittedName>
        <fullName evidence="1">Uncharacterized protein</fullName>
    </submittedName>
</protein>
<proteinExistence type="predicted"/>
<name>A0A7S1NNM9_9EUGL</name>
<sequence length="132" mass="14737">MPLRACKKRWEWESADYNLNTNDSPTPNTLVVPLQPCTGSIDTQTSFHLVPIAPNRAPPFNTVSCLKPSPAPSLSFDFKCPTRIAFPCTPSLLKVACIPSSPRAHSVRIIFAQLPRLFFHRRRSLPIPHPPP</sequence>
<evidence type="ECO:0000313" key="1">
    <source>
        <dbReference type="EMBL" id="CAD9032767.1"/>
    </source>
</evidence>
<accession>A0A7S1NNM9</accession>
<dbReference type="AlphaFoldDB" id="A0A7S1NNM9"/>
<reference evidence="1" key="1">
    <citation type="submission" date="2021-01" db="EMBL/GenBank/DDBJ databases">
        <authorList>
            <person name="Corre E."/>
            <person name="Pelletier E."/>
            <person name="Niang G."/>
            <person name="Scheremetjew M."/>
            <person name="Finn R."/>
            <person name="Kale V."/>
            <person name="Holt S."/>
            <person name="Cochrane G."/>
            <person name="Meng A."/>
            <person name="Brown T."/>
            <person name="Cohen L."/>
        </authorList>
    </citation>
    <scope>NUCLEOTIDE SEQUENCE</scope>
    <source>
        <strain evidence="1">NIES-381</strain>
    </source>
</reference>
<gene>
    <name evidence="1" type="ORF">EGYM00392_LOCUS43911</name>
</gene>
<dbReference type="EMBL" id="HBGA01118020">
    <property type="protein sequence ID" value="CAD9032767.1"/>
    <property type="molecule type" value="Transcribed_RNA"/>
</dbReference>
<organism evidence="1">
    <name type="scientific">Eutreptiella gymnastica</name>
    <dbReference type="NCBI Taxonomy" id="73025"/>
    <lineage>
        <taxon>Eukaryota</taxon>
        <taxon>Discoba</taxon>
        <taxon>Euglenozoa</taxon>
        <taxon>Euglenida</taxon>
        <taxon>Spirocuta</taxon>
        <taxon>Euglenophyceae</taxon>
        <taxon>Eutreptiales</taxon>
        <taxon>Eutreptiaceae</taxon>
        <taxon>Eutreptiella</taxon>
    </lineage>
</organism>